<dbReference type="InterPro" id="IPR016161">
    <property type="entry name" value="Ald_DH/histidinol_DH"/>
</dbReference>
<evidence type="ECO:0000256" key="3">
    <source>
        <dbReference type="PROSITE-ProRule" id="PRU10007"/>
    </source>
</evidence>
<dbReference type="PROSITE" id="PS00070">
    <property type="entry name" value="ALDEHYDE_DEHYDR_CYS"/>
    <property type="match status" value="1"/>
</dbReference>
<name>A0A162XZG0_9FLAO</name>
<dbReference type="InterPro" id="IPR015590">
    <property type="entry name" value="Aldehyde_DH_dom"/>
</dbReference>
<proteinExistence type="inferred from homology"/>
<dbReference type="Proteomes" id="UP000076715">
    <property type="component" value="Unassembled WGS sequence"/>
</dbReference>
<feature type="domain" description="Aldehyde dehydrogenase" evidence="5">
    <location>
        <begin position="21"/>
        <end position="479"/>
    </location>
</feature>
<keyword evidence="2 4" id="KW-0560">Oxidoreductase</keyword>
<comment type="similarity">
    <text evidence="1 4">Belongs to the aldehyde dehydrogenase family.</text>
</comment>
<evidence type="ECO:0000256" key="4">
    <source>
        <dbReference type="RuleBase" id="RU003345"/>
    </source>
</evidence>
<dbReference type="FunFam" id="3.40.309.10:FF:000004">
    <property type="entry name" value="Succinate-semialdehyde dehydrogenase I"/>
    <property type="match status" value="1"/>
</dbReference>
<keyword evidence="7" id="KW-1185">Reference proteome</keyword>
<dbReference type="STRING" id="1642818.AWE51_14820"/>
<dbReference type="GO" id="GO:0004777">
    <property type="term" value="F:succinate-semialdehyde dehydrogenase (NAD+) activity"/>
    <property type="evidence" value="ECO:0007669"/>
    <property type="project" value="TreeGrafter"/>
</dbReference>
<dbReference type="Gene3D" id="3.40.309.10">
    <property type="entry name" value="Aldehyde Dehydrogenase, Chain A, domain 2"/>
    <property type="match status" value="1"/>
</dbReference>
<evidence type="ECO:0000259" key="5">
    <source>
        <dbReference type="Pfam" id="PF00171"/>
    </source>
</evidence>
<evidence type="ECO:0000313" key="7">
    <source>
        <dbReference type="Proteomes" id="UP000076715"/>
    </source>
</evidence>
<dbReference type="OrthoDB" id="9762913at2"/>
<dbReference type="FunFam" id="3.40.605.10:FF:000007">
    <property type="entry name" value="NAD/NADP-dependent betaine aldehyde dehydrogenase"/>
    <property type="match status" value="1"/>
</dbReference>
<sequence length="484" mass="53527">MITKNFGYKKLYIDGKLLEAKDKKKMDVICPANGEVIAQVAEASKEDTINALIAAQKGFKYWSNLTLTQRTEWMHKLRDAIKEKEHELRTAMVYEMGKTYDGASEDIEGILNGLEWYPNAMKNLREEQIPDYEGTHTHKMISKPAGVAVAYLAWNFPILNVGFKLAPALASGCSIIIKPSEISPLSTYIIGEILHQIQFPAGVVNILAGPVNGVAKVLSTSKIPAVLTMIGSTETGKKVIADSTTSIKKLGMELGGNAPFIVFEDADFDKAIDLGIALRYGNTGQVCVAANRIYVHRKIYDKYVKSYVEKVKNIKVGFGTKENTDVFMGPVATRKDRDRMFSLVEDAINKGGVLEYGNTIPADLPENGNWIVPTVISNANHDMDLFAKETFGPVAGIMPFESDDEVLELANSTEYGLASYIFTNNHKRIERFTQELEFGEIQINGVKYSIYLPHGGIKNSGIGHDCSHLALDDYLIKKRVSIAK</sequence>
<dbReference type="PANTHER" id="PTHR43353">
    <property type="entry name" value="SUCCINATE-SEMIALDEHYDE DEHYDROGENASE, MITOCHONDRIAL"/>
    <property type="match status" value="1"/>
</dbReference>
<dbReference type="InterPro" id="IPR016160">
    <property type="entry name" value="Ald_DH_CS_CYS"/>
</dbReference>
<dbReference type="PANTHER" id="PTHR43353:SF5">
    <property type="entry name" value="SUCCINATE-SEMIALDEHYDE DEHYDROGENASE, MITOCHONDRIAL"/>
    <property type="match status" value="1"/>
</dbReference>
<dbReference type="InterPro" id="IPR050740">
    <property type="entry name" value="Aldehyde_DH_Superfamily"/>
</dbReference>
<organism evidence="6 7">
    <name type="scientific">Aquimarina aggregata</name>
    <dbReference type="NCBI Taxonomy" id="1642818"/>
    <lineage>
        <taxon>Bacteria</taxon>
        <taxon>Pseudomonadati</taxon>
        <taxon>Bacteroidota</taxon>
        <taxon>Flavobacteriia</taxon>
        <taxon>Flavobacteriales</taxon>
        <taxon>Flavobacteriaceae</taxon>
        <taxon>Aquimarina</taxon>
    </lineage>
</organism>
<dbReference type="InterPro" id="IPR029510">
    <property type="entry name" value="Ald_DH_CS_GLU"/>
</dbReference>
<dbReference type="GO" id="GO:0009450">
    <property type="term" value="P:gamma-aminobutyric acid catabolic process"/>
    <property type="evidence" value="ECO:0007669"/>
    <property type="project" value="TreeGrafter"/>
</dbReference>
<accession>A0A162XZG0</accession>
<dbReference type="AlphaFoldDB" id="A0A162XZG0"/>
<dbReference type="SUPFAM" id="SSF53720">
    <property type="entry name" value="ALDH-like"/>
    <property type="match status" value="1"/>
</dbReference>
<dbReference type="PROSITE" id="PS00687">
    <property type="entry name" value="ALDEHYDE_DEHYDR_GLU"/>
    <property type="match status" value="1"/>
</dbReference>
<evidence type="ECO:0000313" key="6">
    <source>
        <dbReference type="EMBL" id="KZS38851.1"/>
    </source>
</evidence>
<evidence type="ECO:0000256" key="2">
    <source>
        <dbReference type="ARBA" id="ARBA00023002"/>
    </source>
</evidence>
<comment type="caution">
    <text evidence="6">The sequence shown here is derived from an EMBL/GenBank/DDBJ whole genome shotgun (WGS) entry which is preliminary data.</text>
</comment>
<dbReference type="RefSeq" id="WP_066318670.1">
    <property type="nucleotide sequence ID" value="NZ_LQRT01000046.1"/>
</dbReference>
<evidence type="ECO:0000256" key="1">
    <source>
        <dbReference type="ARBA" id="ARBA00009986"/>
    </source>
</evidence>
<dbReference type="Gene3D" id="3.40.605.10">
    <property type="entry name" value="Aldehyde Dehydrogenase, Chain A, domain 1"/>
    <property type="match status" value="1"/>
</dbReference>
<reference evidence="6 7" key="1">
    <citation type="submission" date="2016-01" db="EMBL/GenBank/DDBJ databases">
        <title>The draft genome sequence of Aquimarina sp. RZW4-3-2.</title>
        <authorList>
            <person name="Wang Y."/>
        </authorList>
    </citation>
    <scope>NUCLEOTIDE SEQUENCE [LARGE SCALE GENOMIC DNA]</scope>
    <source>
        <strain evidence="6 7">RZW4-3-2</strain>
    </source>
</reference>
<dbReference type="InterPro" id="IPR016163">
    <property type="entry name" value="Ald_DH_C"/>
</dbReference>
<dbReference type="InterPro" id="IPR016162">
    <property type="entry name" value="Ald_DH_N"/>
</dbReference>
<feature type="active site" evidence="3">
    <location>
        <position position="253"/>
    </location>
</feature>
<dbReference type="Pfam" id="PF00171">
    <property type="entry name" value="Aldedh"/>
    <property type="match status" value="1"/>
</dbReference>
<dbReference type="EMBL" id="LQRT01000046">
    <property type="protein sequence ID" value="KZS38851.1"/>
    <property type="molecule type" value="Genomic_DNA"/>
</dbReference>
<gene>
    <name evidence="6" type="ORF">AWE51_14820</name>
</gene>
<protein>
    <submittedName>
        <fullName evidence="6">NAD-dependent succinate-semialdehyde dehydrogenase</fullName>
    </submittedName>
</protein>